<dbReference type="PIRSF" id="PIRSF028757">
    <property type="entry name" value="LD-carboxypeptidase"/>
    <property type="match status" value="1"/>
</dbReference>
<keyword evidence="5" id="KW-0121">Carboxypeptidase</keyword>
<keyword evidence="5" id="KW-0645">Protease</keyword>
<dbReference type="PANTHER" id="PTHR30237:SF5">
    <property type="entry name" value="CARBOXYPEPTIDASE VC_A0337-RELATED"/>
    <property type="match status" value="1"/>
</dbReference>
<dbReference type="RefSeq" id="WP_054455460.1">
    <property type="nucleotide sequence ID" value="NZ_LHPH01000023.1"/>
</dbReference>
<dbReference type="InterPro" id="IPR040921">
    <property type="entry name" value="Peptidase_S66C"/>
</dbReference>
<proteinExistence type="inferred from homology"/>
<dbReference type="InterPro" id="IPR027478">
    <property type="entry name" value="LdcA_N"/>
</dbReference>
<dbReference type="InterPro" id="IPR027461">
    <property type="entry name" value="Carboxypeptidase_A_C_sf"/>
</dbReference>
<evidence type="ECO:0000313" key="6">
    <source>
        <dbReference type="Proteomes" id="UP000037848"/>
    </source>
</evidence>
<feature type="domain" description="LD-carboxypeptidase N-terminal" evidence="3">
    <location>
        <begin position="16"/>
        <end position="131"/>
    </location>
</feature>
<dbReference type="OrthoDB" id="9807329at2"/>
<evidence type="ECO:0000256" key="2">
    <source>
        <dbReference type="ARBA" id="ARBA00022801"/>
    </source>
</evidence>
<reference evidence="5 6" key="1">
    <citation type="submission" date="2015-08" db="EMBL/GenBank/DDBJ databases">
        <title>Draft Genome Sequence of Pseudoalteromonas porphyrae UCD-SED14.</title>
        <authorList>
            <person name="Coil D.A."/>
            <person name="Jospin G."/>
            <person name="Lee R.D."/>
            <person name="Eisen J.A."/>
        </authorList>
    </citation>
    <scope>NUCLEOTIDE SEQUENCE [LARGE SCALE GENOMIC DNA]</scope>
    <source>
        <strain evidence="5 6">UCD-SED14</strain>
    </source>
</reference>
<gene>
    <name evidence="5" type="ORF">ADS77_16860</name>
</gene>
<organism evidence="5 6">
    <name type="scientific">Pseudoalteromonas porphyrae</name>
    <dbReference type="NCBI Taxonomy" id="187330"/>
    <lineage>
        <taxon>Bacteria</taxon>
        <taxon>Pseudomonadati</taxon>
        <taxon>Pseudomonadota</taxon>
        <taxon>Gammaproteobacteria</taxon>
        <taxon>Alteromonadales</taxon>
        <taxon>Pseudoalteromonadaceae</taxon>
        <taxon>Pseudoalteromonas</taxon>
    </lineage>
</organism>
<dbReference type="SUPFAM" id="SSF141986">
    <property type="entry name" value="LD-carboxypeptidase A C-terminal domain-like"/>
    <property type="match status" value="1"/>
</dbReference>
<dbReference type="Proteomes" id="UP000037848">
    <property type="component" value="Unassembled WGS sequence"/>
</dbReference>
<comment type="caution">
    <text evidence="5">The sequence shown here is derived from an EMBL/GenBank/DDBJ whole genome shotgun (WGS) entry which is preliminary data.</text>
</comment>
<dbReference type="AlphaFoldDB" id="A0A0N1EGD3"/>
<dbReference type="Gene3D" id="3.40.50.10740">
    <property type="entry name" value="Class I glutamine amidotransferase-like"/>
    <property type="match status" value="1"/>
</dbReference>
<dbReference type="PANTHER" id="PTHR30237">
    <property type="entry name" value="MURAMOYLTETRAPEPTIDE CARBOXYPEPTIDASE"/>
    <property type="match status" value="1"/>
</dbReference>
<dbReference type="PATRIC" id="fig|187330.3.peg.2017"/>
<evidence type="ECO:0000259" key="3">
    <source>
        <dbReference type="Pfam" id="PF02016"/>
    </source>
</evidence>
<dbReference type="SUPFAM" id="SSF52317">
    <property type="entry name" value="Class I glutamine amidotransferase-like"/>
    <property type="match status" value="1"/>
</dbReference>
<dbReference type="EMBL" id="LHPH01000023">
    <property type="protein sequence ID" value="KPH59654.1"/>
    <property type="molecule type" value="Genomic_DNA"/>
</dbReference>
<feature type="domain" description="LD-carboxypeptidase C-terminal" evidence="4">
    <location>
        <begin position="207"/>
        <end position="329"/>
    </location>
</feature>
<dbReference type="GO" id="GO:0004180">
    <property type="term" value="F:carboxypeptidase activity"/>
    <property type="evidence" value="ECO:0007669"/>
    <property type="project" value="UniProtKB-KW"/>
</dbReference>
<protein>
    <submittedName>
        <fullName evidence="5">Muramoyltetrapeptide carboxypeptidase</fullName>
    </submittedName>
</protein>
<dbReference type="InterPro" id="IPR003507">
    <property type="entry name" value="S66_fam"/>
</dbReference>
<keyword evidence="6" id="KW-1185">Reference proteome</keyword>
<dbReference type="InterPro" id="IPR040449">
    <property type="entry name" value="Peptidase_S66_N"/>
</dbReference>
<sequence>MEKVIFPTALQSGDKIAICAFSSGVESPFHKRLDIVLNGLTLRGYEVIEGECLRQKNCSAKQRADELMTFLTDDSIAAIMPPWGGELAMEILPHLDFNVIKKSRPKWLVGFSDISTLACVITAKCGWATLHCTNLMQLHPDEQDTHCLQVFKTLELEAGNEFTQTPAAFYQGDAINYAQSPDALFSLSKPSQWRCLNVKDNRDVELSGRLFGGCLDTLGLLLTSPFLSLHEFKKQFAPHGLVLYLENAELQPAAVLRFIISLKLNDIFGLINGLIIGRSAVISTKEQDIDYYQALELALSDRLFPVIIDADIGHVAPNLCLVNGAKVKISARLENTLVKNAKIITYLE</sequence>
<comment type="similarity">
    <text evidence="1">Belongs to the peptidase S66 family.</text>
</comment>
<keyword evidence="2" id="KW-0378">Hydrolase</keyword>
<evidence type="ECO:0000259" key="4">
    <source>
        <dbReference type="Pfam" id="PF17676"/>
    </source>
</evidence>
<dbReference type="InterPro" id="IPR029062">
    <property type="entry name" value="Class_I_gatase-like"/>
</dbReference>
<dbReference type="CDD" id="cd07062">
    <property type="entry name" value="Peptidase_S66_mccF_like"/>
    <property type="match status" value="1"/>
</dbReference>
<name>A0A0N1EGD3_9GAMM</name>
<dbReference type="Pfam" id="PF02016">
    <property type="entry name" value="Peptidase_S66"/>
    <property type="match status" value="1"/>
</dbReference>
<evidence type="ECO:0000313" key="5">
    <source>
        <dbReference type="EMBL" id="KPH59654.1"/>
    </source>
</evidence>
<dbReference type="STRING" id="187330.AMS58_17020"/>
<accession>A0A0N1EGD3</accession>
<evidence type="ECO:0000256" key="1">
    <source>
        <dbReference type="ARBA" id="ARBA00010233"/>
    </source>
</evidence>
<dbReference type="Gene3D" id="3.50.30.60">
    <property type="entry name" value="LD-carboxypeptidase A C-terminal domain-like"/>
    <property type="match status" value="1"/>
</dbReference>
<dbReference type="Pfam" id="PF17676">
    <property type="entry name" value="Peptidase_S66C"/>
    <property type="match status" value="1"/>
</dbReference>